<gene>
    <name evidence="4" type="ORF">B0H50_10284</name>
</gene>
<keyword evidence="2" id="KW-0732">Signal</keyword>
<evidence type="ECO:0000313" key="5">
    <source>
        <dbReference type="Proteomes" id="UP000245523"/>
    </source>
</evidence>
<feature type="domain" description="CBM-cenC" evidence="3">
    <location>
        <begin position="276"/>
        <end position="399"/>
    </location>
</feature>
<name>A0ABX5LNM2_9BACT</name>
<dbReference type="RefSeq" id="WP_106197580.1">
    <property type="nucleotide sequence ID" value="NZ_QGHD01000002.1"/>
</dbReference>
<dbReference type="SUPFAM" id="SSF49785">
    <property type="entry name" value="Galactose-binding domain-like"/>
    <property type="match status" value="1"/>
</dbReference>
<dbReference type="EMBL" id="QGHD01000002">
    <property type="protein sequence ID" value="PWL03912.1"/>
    <property type="molecule type" value="Genomic_DNA"/>
</dbReference>
<evidence type="ECO:0000259" key="3">
    <source>
        <dbReference type="Pfam" id="PF02018"/>
    </source>
</evidence>
<protein>
    <submittedName>
        <fullName evidence="4">Carbohydrate binding protein</fullName>
    </submittedName>
</protein>
<dbReference type="InterPro" id="IPR008979">
    <property type="entry name" value="Galactose-bd-like_sf"/>
</dbReference>
<comment type="caution">
    <text evidence="4">The sequence shown here is derived from an EMBL/GenBank/DDBJ whole genome shotgun (WGS) entry which is preliminary data.</text>
</comment>
<organism evidence="4 5">
    <name type="scientific">Hallerella porci</name>
    <dbReference type="NCBI Taxonomy" id="1945871"/>
    <lineage>
        <taxon>Bacteria</taxon>
        <taxon>Pseudomonadati</taxon>
        <taxon>Fibrobacterota</taxon>
        <taxon>Fibrobacteria</taxon>
        <taxon>Fibrobacterales</taxon>
        <taxon>Fibrobacteraceae</taxon>
        <taxon>Hallerella</taxon>
    </lineage>
</organism>
<keyword evidence="5" id="KW-1185">Reference proteome</keyword>
<dbReference type="PROSITE" id="PS51257">
    <property type="entry name" value="PROKAR_LIPOPROTEIN"/>
    <property type="match status" value="1"/>
</dbReference>
<feature type="chain" id="PRO_5045540443" evidence="2">
    <location>
        <begin position="29"/>
        <end position="416"/>
    </location>
</feature>
<accession>A0ABX5LNM2</accession>
<keyword evidence="1" id="KW-0378">Hydrolase</keyword>
<evidence type="ECO:0000256" key="2">
    <source>
        <dbReference type="SAM" id="SignalP"/>
    </source>
</evidence>
<dbReference type="Pfam" id="PF02018">
    <property type="entry name" value="CBM_4_9"/>
    <property type="match status" value="1"/>
</dbReference>
<dbReference type="InterPro" id="IPR003305">
    <property type="entry name" value="CenC_carb-bd"/>
</dbReference>
<evidence type="ECO:0000313" key="4">
    <source>
        <dbReference type="EMBL" id="PWL03912.1"/>
    </source>
</evidence>
<dbReference type="Proteomes" id="UP000245523">
    <property type="component" value="Unassembled WGS sequence"/>
</dbReference>
<sequence>MRAKRFGIFGLGLYAFIFLACSNSSDQAGIEIGNPEIQAHSFEAHFVVDYGAKPKNGFAKMASESDSVLVDDLSLSLWRLSAYSSYYIYVGFDLAEGLTLWPEYAVEAPMKIAFAEDENGRDDWKAAFGDIEIDGSGYLKEIGAHFSPVAEQPQMTGSLKIAGSYVPFTFSFAGLDSLEVRYLQNQLDVADNGALSLTVRFCVAEWVNDLPMTAAAMDGDTIRFDALHNSILWDSLTVRFARAFSAAHHLAYFSNGNTEDDFDDSVLSRYDIIDSNWVSNGNFADNRNWILVNQLGGFADTSLADNSMTVNVTQAGTNSYSVQLIHEDIPLIQGRRYKLIFTAFADSATQITVRLGSYNTYHTEALQRHVQMETIWKSYEFEYIAYVDDLFARLEFNLGKHRNRYQIKDVKIFRID</sequence>
<evidence type="ECO:0000256" key="1">
    <source>
        <dbReference type="ARBA" id="ARBA00022801"/>
    </source>
</evidence>
<dbReference type="Gene3D" id="2.60.120.260">
    <property type="entry name" value="Galactose-binding domain-like"/>
    <property type="match status" value="1"/>
</dbReference>
<proteinExistence type="predicted"/>
<feature type="signal peptide" evidence="2">
    <location>
        <begin position="1"/>
        <end position="28"/>
    </location>
</feature>
<reference evidence="4 5" key="1">
    <citation type="submission" date="2018-05" db="EMBL/GenBank/DDBJ databases">
        <title>Animal gut microbial communities from fecal samples from Wisconsin, USA.</title>
        <authorList>
            <person name="Neumann A."/>
        </authorList>
    </citation>
    <scope>NUCLEOTIDE SEQUENCE [LARGE SCALE GENOMIC DNA]</scope>
    <source>
        <strain evidence="4 5">UWS4</strain>
    </source>
</reference>